<sequence>MQFKEIQSKTILTKTTGYLDIGFTHSLNPYAGCAFACRYCYVRELPIQKFKGTPWGGWVEIKRNAREVYRREIVKLRKKELPVNIYMSSATDPYQPVERKACITRGILEEMRANPPDILVIQTRGPLIERDIDVLVQLKEQCTLIVSMTIETDREDVKRIFAPYAPSIKMRMEALRKLHLAGITTQAAVSPALPFTPEFPKLLRGIADYIWIDTLAIGDGAQGKRSSRLKMPQLFAENNFSEWYQKDLHVKLEKFFKRHFQSERIRISRQEAFLN</sequence>
<dbReference type="InterPro" id="IPR007197">
    <property type="entry name" value="rSAM"/>
</dbReference>
<evidence type="ECO:0000313" key="5">
    <source>
        <dbReference type="EMBL" id="TQE90439.1"/>
    </source>
</evidence>
<dbReference type="OrthoDB" id="9785699at2"/>
<dbReference type="GO" id="GO:0003824">
    <property type="term" value="F:catalytic activity"/>
    <property type="evidence" value="ECO:0007669"/>
    <property type="project" value="InterPro"/>
</dbReference>
<reference evidence="5 6" key="1">
    <citation type="submission" date="2019-06" db="EMBL/GenBank/DDBJ databases">
        <title>Genome sequence of Ureibacillus terrenus.</title>
        <authorList>
            <person name="Maclea K.S."/>
            <person name="Simoes M."/>
        </authorList>
    </citation>
    <scope>NUCLEOTIDE SEQUENCE [LARGE SCALE GENOMIC DNA]</scope>
    <source>
        <strain evidence="5 6">ATCC BAA-384</strain>
    </source>
</reference>
<keyword evidence="1" id="KW-0479">Metal-binding</keyword>
<keyword evidence="2" id="KW-0408">Iron</keyword>
<dbReference type="InterPro" id="IPR040086">
    <property type="entry name" value="MJ0683-like"/>
</dbReference>
<dbReference type="SUPFAM" id="SSF102114">
    <property type="entry name" value="Radical SAM enzymes"/>
    <property type="match status" value="1"/>
</dbReference>
<dbReference type="PANTHER" id="PTHR43432">
    <property type="entry name" value="SLR0285 PROTEIN"/>
    <property type="match status" value="1"/>
</dbReference>
<dbReference type="AlphaFoldDB" id="A0A540V111"/>
<protein>
    <submittedName>
        <fullName evidence="5">Radical SAM protein</fullName>
    </submittedName>
</protein>
<dbReference type="PANTHER" id="PTHR43432:SF3">
    <property type="entry name" value="SLR0285 PROTEIN"/>
    <property type="match status" value="1"/>
</dbReference>
<evidence type="ECO:0000256" key="2">
    <source>
        <dbReference type="ARBA" id="ARBA00023004"/>
    </source>
</evidence>
<dbReference type="CDD" id="cd01335">
    <property type="entry name" value="Radical_SAM"/>
    <property type="match status" value="1"/>
</dbReference>
<dbReference type="SFLD" id="SFLDS00029">
    <property type="entry name" value="Radical_SAM"/>
    <property type="match status" value="1"/>
</dbReference>
<dbReference type="GO" id="GO:0051536">
    <property type="term" value="F:iron-sulfur cluster binding"/>
    <property type="evidence" value="ECO:0007669"/>
    <property type="project" value="UniProtKB-KW"/>
</dbReference>
<keyword evidence="3" id="KW-0411">Iron-sulfur</keyword>
<feature type="domain" description="Radical SAM core" evidence="4">
    <location>
        <begin position="19"/>
        <end position="266"/>
    </location>
</feature>
<evidence type="ECO:0000256" key="1">
    <source>
        <dbReference type="ARBA" id="ARBA00022723"/>
    </source>
</evidence>
<comment type="caution">
    <text evidence="5">The sequence shown here is derived from an EMBL/GenBank/DDBJ whole genome shotgun (WGS) entry which is preliminary data.</text>
</comment>
<dbReference type="Gene3D" id="3.80.30.30">
    <property type="match status" value="1"/>
</dbReference>
<dbReference type="EMBL" id="VIGD01000012">
    <property type="protein sequence ID" value="TQE90439.1"/>
    <property type="molecule type" value="Genomic_DNA"/>
</dbReference>
<evidence type="ECO:0000259" key="4">
    <source>
        <dbReference type="PROSITE" id="PS51918"/>
    </source>
</evidence>
<dbReference type="InterPro" id="IPR058240">
    <property type="entry name" value="rSAM_sf"/>
</dbReference>
<keyword evidence="6" id="KW-1185">Reference proteome</keyword>
<dbReference type="SFLD" id="SFLDG01084">
    <property type="entry name" value="Uncharacterised_Radical_SAM_Su"/>
    <property type="match status" value="1"/>
</dbReference>
<dbReference type="Proteomes" id="UP000315753">
    <property type="component" value="Unassembled WGS sequence"/>
</dbReference>
<accession>A0A540V111</accession>
<dbReference type="PROSITE" id="PS51918">
    <property type="entry name" value="RADICAL_SAM"/>
    <property type="match status" value="1"/>
</dbReference>
<gene>
    <name evidence="5" type="ORF">FKZ59_09830</name>
</gene>
<organism evidence="5 6">
    <name type="scientific">Ureibacillus terrenus</name>
    <dbReference type="NCBI Taxonomy" id="118246"/>
    <lineage>
        <taxon>Bacteria</taxon>
        <taxon>Bacillati</taxon>
        <taxon>Bacillota</taxon>
        <taxon>Bacilli</taxon>
        <taxon>Bacillales</taxon>
        <taxon>Caryophanaceae</taxon>
        <taxon>Ureibacillus</taxon>
    </lineage>
</organism>
<evidence type="ECO:0000313" key="6">
    <source>
        <dbReference type="Proteomes" id="UP000315753"/>
    </source>
</evidence>
<name>A0A540V111_9BACL</name>
<dbReference type="Pfam" id="PF04055">
    <property type="entry name" value="Radical_SAM"/>
    <property type="match status" value="1"/>
</dbReference>
<dbReference type="GO" id="GO:0046872">
    <property type="term" value="F:metal ion binding"/>
    <property type="evidence" value="ECO:0007669"/>
    <property type="project" value="UniProtKB-KW"/>
</dbReference>
<proteinExistence type="predicted"/>
<evidence type="ECO:0000256" key="3">
    <source>
        <dbReference type="ARBA" id="ARBA00023014"/>
    </source>
</evidence>